<protein>
    <submittedName>
        <fullName evidence="1">Uncharacterized protein</fullName>
    </submittedName>
</protein>
<evidence type="ECO:0000313" key="2">
    <source>
        <dbReference type="Proteomes" id="UP000823749"/>
    </source>
</evidence>
<sequence length="150" mass="16008">MNGVSMGEVQPLLFVACQSANARPVLLNCAAACWPTLGHEGKLQVNCDFEAFCYCIVPYFVTITLATLFGSLLPQSDPNDTLNTSKAAIVSPQAEVLADSEVELEKVLVGVVSSSHESLNQLQDEVPNQQLPALVSSEQQEGLVLTVSSE</sequence>
<comment type="caution">
    <text evidence="1">The sequence shown here is derived from an EMBL/GenBank/DDBJ whole genome shotgun (WGS) entry which is preliminary data.</text>
</comment>
<organism evidence="1 2">
    <name type="scientific">Rhododendron griersonianum</name>
    <dbReference type="NCBI Taxonomy" id="479676"/>
    <lineage>
        <taxon>Eukaryota</taxon>
        <taxon>Viridiplantae</taxon>
        <taxon>Streptophyta</taxon>
        <taxon>Embryophyta</taxon>
        <taxon>Tracheophyta</taxon>
        <taxon>Spermatophyta</taxon>
        <taxon>Magnoliopsida</taxon>
        <taxon>eudicotyledons</taxon>
        <taxon>Gunneridae</taxon>
        <taxon>Pentapetalae</taxon>
        <taxon>asterids</taxon>
        <taxon>Ericales</taxon>
        <taxon>Ericaceae</taxon>
        <taxon>Ericoideae</taxon>
        <taxon>Rhodoreae</taxon>
        <taxon>Rhododendron</taxon>
    </lineage>
</organism>
<reference evidence="1" key="1">
    <citation type="submission" date="2020-08" db="EMBL/GenBank/DDBJ databases">
        <title>Plant Genome Project.</title>
        <authorList>
            <person name="Zhang R.-G."/>
        </authorList>
    </citation>
    <scope>NUCLEOTIDE SEQUENCE</scope>
    <source>
        <strain evidence="1">WSP0</strain>
        <tissue evidence="1">Leaf</tissue>
    </source>
</reference>
<dbReference type="AlphaFoldDB" id="A0AAV6I573"/>
<proteinExistence type="predicted"/>
<evidence type="ECO:0000313" key="1">
    <source>
        <dbReference type="EMBL" id="KAG5523683.1"/>
    </source>
</evidence>
<gene>
    <name evidence="1" type="ORF">RHGRI_030610</name>
</gene>
<keyword evidence="2" id="KW-1185">Reference proteome</keyword>
<dbReference type="Proteomes" id="UP000823749">
    <property type="component" value="Chromosome 11"/>
</dbReference>
<name>A0AAV6I573_9ERIC</name>
<dbReference type="EMBL" id="JACTNZ010000011">
    <property type="protein sequence ID" value="KAG5523683.1"/>
    <property type="molecule type" value="Genomic_DNA"/>
</dbReference>
<accession>A0AAV6I573</accession>